<sequence>MKILGIGSRINHSEFGKGVITNVTAQYYWVTFIDNGLETIEIDSDFEVIEAADGDVDTISFAEVESSLVRILKKYSDVSEVVPIADKYKGGKIILEPGDTNLKAYELPIDKFFNKIIMVRDRLRVMEQRINSSDLDEQSKVDLQQYITRIYGSLTSFNVLFKSDSHKFVGQRSK</sequence>
<dbReference type="EMBL" id="WAAT01000015">
    <property type="protein sequence ID" value="KAB1070347.1"/>
    <property type="molecule type" value="Genomic_DNA"/>
</dbReference>
<dbReference type="AlphaFoldDB" id="A0A6N6MM88"/>
<reference evidence="1 2" key="1">
    <citation type="submission" date="2019-09" db="EMBL/GenBank/DDBJ databases">
        <authorList>
            <person name="Cao W.R."/>
        </authorList>
    </citation>
    <scope>NUCLEOTIDE SEQUENCE [LARGE SCALE GENOMIC DNA]</scope>
    <source>
        <strain evidence="1 2">B1N29</strain>
    </source>
</reference>
<organism evidence="1 2">
    <name type="scientific">Pseudotamlana haliotis</name>
    <dbReference type="NCBI Taxonomy" id="2614804"/>
    <lineage>
        <taxon>Bacteria</taxon>
        <taxon>Pseudomonadati</taxon>
        <taxon>Bacteroidota</taxon>
        <taxon>Flavobacteriia</taxon>
        <taxon>Flavobacteriales</taxon>
        <taxon>Flavobacteriaceae</taxon>
        <taxon>Pseudotamlana</taxon>
    </lineage>
</organism>
<evidence type="ECO:0000313" key="2">
    <source>
        <dbReference type="Proteomes" id="UP000441333"/>
    </source>
</evidence>
<accession>A0A6N6MM88</accession>
<gene>
    <name evidence="1" type="ORF">F6U93_01990</name>
</gene>
<dbReference type="RefSeq" id="WP_067149040.1">
    <property type="nucleotide sequence ID" value="NZ_WAAT01000015.1"/>
</dbReference>
<comment type="caution">
    <text evidence="1">The sequence shown here is derived from an EMBL/GenBank/DDBJ whole genome shotgun (WGS) entry which is preliminary data.</text>
</comment>
<protein>
    <submittedName>
        <fullName evidence="1">Uncharacterized protein</fullName>
    </submittedName>
</protein>
<proteinExistence type="predicted"/>
<dbReference type="Proteomes" id="UP000441333">
    <property type="component" value="Unassembled WGS sequence"/>
</dbReference>
<evidence type="ECO:0000313" key="1">
    <source>
        <dbReference type="EMBL" id="KAB1070347.1"/>
    </source>
</evidence>
<keyword evidence="2" id="KW-1185">Reference proteome</keyword>
<name>A0A6N6MM88_9FLAO</name>